<dbReference type="Proteomes" id="UP001141552">
    <property type="component" value="Unassembled WGS sequence"/>
</dbReference>
<feature type="zinc finger region" description="C3H1-type" evidence="8">
    <location>
        <begin position="408"/>
        <end position="436"/>
    </location>
</feature>
<evidence type="ECO:0000259" key="9">
    <source>
        <dbReference type="PROSITE" id="PS50103"/>
    </source>
</evidence>
<comment type="catalytic activity">
    <reaction evidence="7">
        <text>ATP + H2O = ADP + phosphate + H(+)</text>
        <dbReference type="Rhea" id="RHEA:13065"/>
        <dbReference type="ChEBI" id="CHEBI:15377"/>
        <dbReference type="ChEBI" id="CHEBI:15378"/>
        <dbReference type="ChEBI" id="CHEBI:30616"/>
        <dbReference type="ChEBI" id="CHEBI:43474"/>
        <dbReference type="ChEBI" id="CHEBI:456216"/>
        <dbReference type="EC" id="3.6.4.13"/>
    </reaction>
</comment>
<keyword evidence="3 8" id="KW-0863">Zinc-finger</keyword>
<keyword evidence="2 8" id="KW-0479">Metal-binding</keyword>
<dbReference type="SUPFAM" id="SSF52540">
    <property type="entry name" value="P-loop containing nucleoside triphosphate hydrolases"/>
    <property type="match status" value="1"/>
</dbReference>
<evidence type="ECO:0000313" key="11">
    <source>
        <dbReference type="Proteomes" id="UP001141552"/>
    </source>
</evidence>
<dbReference type="Gene3D" id="3.40.50.300">
    <property type="entry name" value="P-loop containing nucleotide triphosphate hydrolases"/>
    <property type="match status" value="1"/>
</dbReference>
<dbReference type="InterPro" id="IPR027417">
    <property type="entry name" value="P-loop_NTPase"/>
</dbReference>
<name>A0A9Q0GHW8_9ROSI</name>
<dbReference type="EMBL" id="JAKUCV010000277">
    <property type="protein sequence ID" value="KAJ4850578.1"/>
    <property type="molecule type" value="Genomic_DNA"/>
</dbReference>
<feature type="domain" description="C3H1-type" evidence="9">
    <location>
        <begin position="408"/>
        <end position="436"/>
    </location>
</feature>
<dbReference type="EC" id="3.6.4.13" evidence="1"/>
<organism evidence="10 11">
    <name type="scientific">Turnera subulata</name>
    <dbReference type="NCBI Taxonomy" id="218843"/>
    <lineage>
        <taxon>Eukaryota</taxon>
        <taxon>Viridiplantae</taxon>
        <taxon>Streptophyta</taxon>
        <taxon>Embryophyta</taxon>
        <taxon>Tracheophyta</taxon>
        <taxon>Spermatophyta</taxon>
        <taxon>Magnoliopsida</taxon>
        <taxon>eudicotyledons</taxon>
        <taxon>Gunneridae</taxon>
        <taxon>Pentapetalae</taxon>
        <taxon>rosids</taxon>
        <taxon>fabids</taxon>
        <taxon>Malpighiales</taxon>
        <taxon>Passifloraceae</taxon>
        <taxon>Turnera</taxon>
    </lineage>
</organism>
<dbReference type="GO" id="GO:0016787">
    <property type="term" value="F:hydrolase activity"/>
    <property type="evidence" value="ECO:0007669"/>
    <property type="project" value="UniProtKB-KW"/>
</dbReference>
<dbReference type="GO" id="GO:0003723">
    <property type="term" value="F:RNA binding"/>
    <property type="evidence" value="ECO:0007669"/>
    <property type="project" value="TreeGrafter"/>
</dbReference>
<evidence type="ECO:0000256" key="8">
    <source>
        <dbReference type="PROSITE-ProRule" id="PRU00723"/>
    </source>
</evidence>
<dbReference type="PANTHER" id="PTHR18934">
    <property type="entry name" value="ATP-DEPENDENT RNA HELICASE"/>
    <property type="match status" value="1"/>
</dbReference>
<gene>
    <name evidence="10" type="ORF">Tsubulata_017179</name>
</gene>
<evidence type="ECO:0000256" key="3">
    <source>
        <dbReference type="ARBA" id="ARBA00022771"/>
    </source>
</evidence>
<dbReference type="PROSITE" id="PS50103">
    <property type="entry name" value="ZF_C3H1"/>
    <property type="match status" value="1"/>
</dbReference>
<evidence type="ECO:0000256" key="1">
    <source>
        <dbReference type="ARBA" id="ARBA00012552"/>
    </source>
</evidence>
<comment type="caution">
    <text evidence="10">The sequence shown here is derived from an EMBL/GenBank/DDBJ whole genome shotgun (WGS) entry which is preliminary data.</text>
</comment>
<evidence type="ECO:0000313" key="10">
    <source>
        <dbReference type="EMBL" id="KAJ4850578.1"/>
    </source>
</evidence>
<dbReference type="AlphaFoldDB" id="A0A9Q0GHW8"/>
<protein>
    <recommendedName>
        <fullName evidence="1">RNA helicase</fullName>
        <ecNumber evidence="1">3.6.4.13</ecNumber>
    </recommendedName>
</protein>
<dbReference type="OrthoDB" id="66977at2759"/>
<dbReference type="PANTHER" id="PTHR18934:SF221">
    <property type="entry name" value="ATP-DEPENDENT RNA HELICASE DHX34-RELATED"/>
    <property type="match status" value="1"/>
</dbReference>
<keyword evidence="11" id="KW-1185">Reference proteome</keyword>
<evidence type="ECO:0000256" key="5">
    <source>
        <dbReference type="ARBA" id="ARBA00022806"/>
    </source>
</evidence>
<reference evidence="10" key="2">
    <citation type="journal article" date="2023" name="Plants (Basel)">
        <title>Annotation of the Turnera subulata (Passifloraceae) Draft Genome Reveals the S-Locus Evolved after the Divergence of Turneroideae from Passifloroideae in a Stepwise Manner.</title>
        <authorList>
            <person name="Henning P.M."/>
            <person name="Roalson E.H."/>
            <person name="Mir W."/>
            <person name="McCubbin A.G."/>
            <person name="Shore J.S."/>
        </authorList>
    </citation>
    <scope>NUCLEOTIDE SEQUENCE</scope>
    <source>
        <strain evidence="10">F60SS</strain>
    </source>
</reference>
<dbReference type="GO" id="GO:0003724">
    <property type="term" value="F:RNA helicase activity"/>
    <property type="evidence" value="ECO:0007669"/>
    <property type="project" value="UniProtKB-EC"/>
</dbReference>
<keyword evidence="5" id="KW-0547">Nucleotide-binding</keyword>
<dbReference type="InterPro" id="IPR000571">
    <property type="entry name" value="Znf_CCCH"/>
</dbReference>
<accession>A0A9Q0GHW8</accession>
<evidence type="ECO:0000256" key="2">
    <source>
        <dbReference type="ARBA" id="ARBA00022723"/>
    </source>
</evidence>
<keyword evidence="5" id="KW-0347">Helicase</keyword>
<keyword evidence="5" id="KW-0067">ATP-binding</keyword>
<reference evidence="10" key="1">
    <citation type="submission" date="2022-02" db="EMBL/GenBank/DDBJ databases">
        <authorList>
            <person name="Henning P.M."/>
            <person name="McCubbin A.G."/>
            <person name="Shore J.S."/>
        </authorList>
    </citation>
    <scope>NUCLEOTIDE SEQUENCE</scope>
    <source>
        <strain evidence="10">F60SS</strain>
        <tissue evidence="10">Leaves</tissue>
    </source>
</reference>
<evidence type="ECO:0000256" key="4">
    <source>
        <dbReference type="ARBA" id="ARBA00022801"/>
    </source>
</evidence>
<evidence type="ECO:0000256" key="7">
    <source>
        <dbReference type="ARBA" id="ARBA00047984"/>
    </source>
</evidence>
<keyword evidence="6 8" id="KW-0862">Zinc</keyword>
<dbReference type="SUPFAM" id="SSF90229">
    <property type="entry name" value="CCCH zinc finger"/>
    <property type="match status" value="1"/>
</dbReference>
<evidence type="ECO:0000256" key="6">
    <source>
        <dbReference type="ARBA" id="ARBA00022833"/>
    </source>
</evidence>
<proteinExistence type="predicted"/>
<dbReference type="InterPro" id="IPR036855">
    <property type="entry name" value="Znf_CCCH_sf"/>
</dbReference>
<keyword evidence="4" id="KW-0378">Hydrolase</keyword>
<dbReference type="CDD" id="cd18791">
    <property type="entry name" value="SF2_C_RHA"/>
    <property type="match status" value="1"/>
</dbReference>
<sequence>MVKFSSGQSPSMASAKIKPELHKLIHDLVVCIHKNEPGIEKGILVFLPTYYDLDRLWHLLKPLRSFFKVILATNIAESSVTIPKVAYVINSCRSLQVFWDSARKIDSAELVWVSKSQAEKWGGRTGRTCDGHVYRLVTRPFFSNCHCDNKCLSFAVLNLELLMIPTIWLWKALDPPDPDVVEDALDLLVHVKALEKISPRGHYEPTFYGRLLASFALSFDASVLVLKFGDAGFLHEGILLGIFMDIQPLPILRPSGEEHKYTEFACRYYGGDCNTTVKIGRKEMVLVGNLCAYQFWQRVFKDNHQLEHLKQVLNFGEENGTTLPLPEIEEQWCSFHNLVQSSLHHISEICMDINLCMAWPKTFQTLLKRVQYAGGTYNQLDSGTDGGHVNGEASVCVGQPMLIFSFTSSKKPSCKFFFSLQGCRNGESCSYSHDQTLSVSSSGIAPCLPEDDDVDAASLLQFFPISGDGCILLLDDTDLHFSSKIAQHYDPSKIISTTCLSETSIFDPSLTGVRILWGLHHPYDTIVSKAVENPIPWSKVKCVLWFPNLDGYSENLERQKPVVWNFFEYLEVRILADSLYAVQSISQDFERLCQL</sequence>
<dbReference type="GO" id="GO:0008270">
    <property type="term" value="F:zinc ion binding"/>
    <property type="evidence" value="ECO:0007669"/>
    <property type="project" value="UniProtKB-KW"/>
</dbReference>